<comment type="similarity">
    <text evidence="2">Belongs to the MurCDEF family. MurT subfamily.</text>
</comment>
<comment type="function">
    <text evidence="2">The lipid II isoglutaminyl synthase complex catalyzes the formation of alpha-D-isoglutamine in the cell wall lipid II stem peptide. The MurT subunit catalyzes the ATP-dependent amidation of D-glutamate residue of lipid II, converting it to an isoglutamine residue.</text>
</comment>
<dbReference type="RefSeq" id="WP_093399820.1">
    <property type="nucleotide sequence ID" value="NZ_FJNE01000001.1"/>
</dbReference>
<dbReference type="GO" id="GO:0008360">
    <property type="term" value="P:regulation of cell shape"/>
    <property type="evidence" value="ECO:0007669"/>
    <property type="project" value="UniProtKB-KW"/>
</dbReference>
<evidence type="ECO:0000259" key="4">
    <source>
        <dbReference type="Pfam" id="PF08353"/>
    </source>
</evidence>
<dbReference type="GO" id="GO:0009252">
    <property type="term" value="P:peptidoglycan biosynthetic process"/>
    <property type="evidence" value="ECO:0007669"/>
    <property type="project" value="UniProtKB-UniRule"/>
</dbReference>
<comment type="catalytic activity">
    <reaction evidence="2">
        <text>beta-D-GlcNAc-(1-&gt;4)-Mur2Ac(oyl-L-Ala-gamma-D-O-P-Glu-L-Lys-D-Ala-D-Ala)-di-trans,octa-cis-undecaprenyl diphosphate + NH4(+) = beta-D-GlcNAc-(1-&gt;4)-Mur2Ac(oyl-L-Ala-D-isoglutaminyl-L-Lys-D-Ala-D-Ala)-di-trans,octa-cis-undecaprenyl diphosphate + phosphate + H(+)</text>
        <dbReference type="Rhea" id="RHEA:57932"/>
        <dbReference type="ChEBI" id="CHEBI:15378"/>
        <dbReference type="ChEBI" id="CHEBI:28938"/>
        <dbReference type="ChEBI" id="CHEBI:43474"/>
        <dbReference type="ChEBI" id="CHEBI:62233"/>
        <dbReference type="ChEBI" id="CHEBI:143132"/>
    </reaction>
</comment>
<dbReference type="GO" id="GO:0071555">
    <property type="term" value="P:cell wall organization"/>
    <property type="evidence" value="ECO:0007669"/>
    <property type="project" value="UniProtKB-KW"/>
</dbReference>
<keyword evidence="2" id="KW-0067">ATP-binding</keyword>
<dbReference type="GO" id="GO:0140282">
    <property type="term" value="F:carbon-nitrogen ligase activity on lipid II"/>
    <property type="evidence" value="ECO:0007669"/>
    <property type="project" value="UniProtKB-UniRule"/>
</dbReference>
<keyword evidence="2 5" id="KW-0436">Ligase</keyword>
<comment type="subunit">
    <text evidence="2">Forms a heterodimer with GatD.</text>
</comment>
<keyword evidence="2" id="KW-0862">Zinc</keyword>
<dbReference type="EMBL" id="FJNE01000001">
    <property type="protein sequence ID" value="CZQ81378.1"/>
    <property type="molecule type" value="Genomic_DNA"/>
</dbReference>
<gene>
    <name evidence="2" type="primary">murT</name>
    <name evidence="5" type="ORF">Tpal_190</name>
</gene>
<dbReference type="GO" id="GO:0016881">
    <property type="term" value="F:acid-amino acid ligase activity"/>
    <property type="evidence" value="ECO:0007669"/>
    <property type="project" value="InterPro"/>
</dbReference>
<dbReference type="HAMAP" id="MF_02214">
    <property type="entry name" value="Lipid_II_synth_MurT"/>
    <property type="match status" value="1"/>
</dbReference>
<dbReference type="Pfam" id="PF08353">
    <property type="entry name" value="MurT_C"/>
    <property type="match status" value="1"/>
</dbReference>
<dbReference type="SUPFAM" id="SSF53623">
    <property type="entry name" value="MurD-like peptide ligases, catalytic domain"/>
    <property type="match status" value="1"/>
</dbReference>
<keyword evidence="2" id="KW-0573">Peptidoglycan synthesis</keyword>
<feature type="binding site" evidence="2">
    <location>
        <position position="208"/>
    </location>
    <ligand>
        <name>Zn(2+)</name>
        <dbReference type="ChEBI" id="CHEBI:29105"/>
    </ligand>
</feature>
<evidence type="ECO:0000313" key="6">
    <source>
        <dbReference type="Proteomes" id="UP000242754"/>
    </source>
</evidence>
<dbReference type="InterPro" id="IPR013564">
    <property type="entry name" value="MurT_C"/>
</dbReference>
<feature type="domain" description="Mur ligase central" evidence="3">
    <location>
        <begin position="54"/>
        <end position="282"/>
    </location>
</feature>
<comment type="catalytic activity">
    <reaction evidence="2">
        <text>beta-D-GlcNAc-(1-&gt;4)-Mur2Ac(oyl-L-Ala-gamma-D-Glu-L-Lys-D-Ala-D-Ala)-di-trans,octa-cis-undecaprenyl diphosphate + L-glutamine + ATP + H2O = beta-D-GlcNAc-(1-&gt;4)-Mur2Ac(oyl-L-Ala-D-isoglutaminyl-L-Lys-D-Ala-D-Ala)-di-trans,octa-cis-undecaprenyl diphosphate + L-glutamate + ADP + phosphate + H(+)</text>
        <dbReference type="Rhea" id="RHEA:57928"/>
        <dbReference type="ChEBI" id="CHEBI:15377"/>
        <dbReference type="ChEBI" id="CHEBI:15378"/>
        <dbReference type="ChEBI" id="CHEBI:29985"/>
        <dbReference type="ChEBI" id="CHEBI:30616"/>
        <dbReference type="ChEBI" id="CHEBI:43474"/>
        <dbReference type="ChEBI" id="CHEBI:58359"/>
        <dbReference type="ChEBI" id="CHEBI:60033"/>
        <dbReference type="ChEBI" id="CHEBI:62233"/>
        <dbReference type="ChEBI" id="CHEBI:456216"/>
        <dbReference type="EC" id="6.3.5.13"/>
    </reaction>
</comment>
<dbReference type="GO" id="GO:0005524">
    <property type="term" value="F:ATP binding"/>
    <property type="evidence" value="ECO:0007669"/>
    <property type="project" value="UniProtKB-UniRule"/>
</dbReference>
<keyword evidence="2" id="KW-0961">Cell wall biogenesis/degradation</keyword>
<feature type="binding site" evidence="2">
    <location>
        <position position="211"/>
    </location>
    <ligand>
        <name>Zn(2+)</name>
        <dbReference type="ChEBI" id="CHEBI:29105"/>
    </ligand>
</feature>
<dbReference type="Gene3D" id="3.40.1190.10">
    <property type="entry name" value="Mur-like, catalytic domain"/>
    <property type="match status" value="1"/>
</dbReference>
<dbReference type="Pfam" id="PF08245">
    <property type="entry name" value="Mur_ligase_M"/>
    <property type="match status" value="1"/>
</dbReference>
<evidence type="ECO:0000259" key="3">
    <source>
        <dbReference type="Pfam" id="PF08245"/>
    </source>
</evidence>
<dbReference type="PANTHER" id="PTHR23135:SF7">
    <property type="entry name" value="LIPID II ISOGLUTAMINYL SYNTHASE (GLUTAMINE-HYDROLYZING) SUBUNIT MURT"/>
    <property type="match status" value="1"/>
</dbReference>
<evidence type="ECO:0000313" key="5">
    <source>
        <dbReference type="EMBL" id="CZQ81378.1"/>
    </source>
</evidence>
<feature type="active site" evidence="2">
    <location>
        <position position="358"/>
    </location>
</feature>
<reference evidence="5 6" key="1">
    <citation type="submission" date="2016-02" db="EMBL/GenBank/DDBJ databases">
        <authorList>
            <person name="Wen L."/>
            <person name="He K."/>
            <person name="Yang H."/>
        </authorList>
    </citation>
    <scope>NUCLEOTIDE SEQUENCE [LARGE SCALE GENOMIC DNA]</scope>
    <source>
        <strain evidence="5">Trichococcus palustris</strain>
    </source>
</reference>
<name>A0A143Y5K1_9LACT</name>
<dbReference type="EC" id="6.3.5.13" evidence="2"/>
<dbReference type="GO" id="GO:0008270">
    <property type="term" value="F:zinc ion binding"/>
    <property type="evidence" value="ECO:0007669"/>
    <property type="project" value="UniProtKB-UniRule"/>
</dbReference>
<dbReference type="InterPro" id="IPR043703">
    <property type="entry name" value="Lipid_II_synth_MurT"/>
</dbReference>
<evidence type="ECO:0000256" key="2">
    <source>
        <dbReference type="HAMAP-Rule" id="MF_02214"/>
    </source>
</evidence>
<keyword evidence="2" id="KW-0133">Cell shape</keyword>
<dbReference type="PANTHER" id="PTHR23135">
    <property type="entry name" value="MUR LIGASE FAMILY MEMBER"/>
    <property type="match status" value="1"/>
</dbReference>
<feature type="domain" description="Lipid II isoglutaminyl synthase (glutamine-hydrolyzing) subunit MurT C-terminal" evidence="4">
    <location>
        <begin position="322"/>
        <end position="431"/>
    </location>
</feature>
<organism evidence="5 6">
    <name type="scientific">Trichococcus palustris</name>
    <dbReference type="NCBI Taxonomy" id="140314"/>
    <lineage>
        <taxon>Bacteria</taxon>
        <taxon>Bacillati</taxon>
        <taxon>Bacillota</taxon>
        <taxon>Bacilli</taxon>
        <taxon>Lactobacillales</taxon>
        <taxon>Carnobacteriaceae</taxon>
        <taxon>Trichococcus</taxon>
    </lineage>
</organism>
<dbReference type="AlphaFoldDB" id="A0A143Y5K1"/>
<keyword evidence="6" id="KW-1185">Reference proteome</keyword>
<protein>
    <recommendedName>
        <fullName evidence="2">Lipid II isoglutaminyl synthase (glutamine-hydrolyzing) subunit MurT</fullName>
        <ecNumber evidence="2">6.3.5.13</ecNumber>
    </recommendedName>
</protein>
<evidence type="ECO:0000256" key="1">
    <source>
        <dbReference type="ARBA" id="ARBA00004752"/>
    </source>
</evidence>
<feature type="binding site" evidence="2">
    <location>
        <position position="233"/>
    </location>
    <ligand>
        <name>Zn(2+)</name>
        <dbReference type="ChEBI" id="CHEBI:29105"/>
    </ligand>
</feature>
<dbReference type="InterPro" id="IPR013221">
    <property type="entry name" value="Mur_ligase_cen"/>
</dbReference>
<keyword evidence="2" id="KW-0547">Nucleotide-binding</keyword>
<keyword evidence="2" id="KW-0479">Metal-binding</keyword>
<accession>A0A143Y5K1</accession>
<dbReference type="STRING" id="140314.SAMN04488076_102101"/>
<dbReference type="UniPathway" id="UPA00219"/>
<sequence length="450" mass="50394">MSIRGTIAINIGKLTQWGLQTFTKGGTSLPGKLAVKLDPDVLKHLSENFDVVIITGTNGKTLTTSLTYHVLQQKFPNILTNPTGANMEQGIISTFLDGYSRKVKHEKGLAVLEVDEASLVKVTKFIKPKVIVNTNVFRDQMDRFGEIYTIYQKMVDGAALAPDAVILANGDSPIFHSKELVNKQIYFGFNHEPDGDTAAHYNTDGVLCPNCQHILRYKFNTYSNLGKYYCPHCDFKRPELTYAVTKVNKLTHNSSSFEIDGHPFTTNVAGLYNVYNALAAYSVGRYFGLTPEQIQAGFSAAQQKFGRQETIKVDDKEIILNLIKNPVGLNQVIDLLNYEEDPFSVVSILNDRPADGTDVSWIWDGNYEKLLDFDIPKVTVSGIRHKELTLRMKVAGIPEDRLTVLPEVTDVIKEFKKAPTKKIYVLATYTAVLQLRKELANQGYIAERMK</sequence>
<comment type="catalytic activity">
    <reaction evidence="2">
        <text>beta-D-GlcNAc-(1-&gt;4)-Mur2Ac(oyl-L-Ala-gamma-D-Glu-L-Lys-D-Ala-D-Ala)-di-trans,octa-cis-undecaprenyl diphosphate + ATP = beta-D-GlcNAc-(1-&gt;4)-Mur2Ac(oyl-L-Ala-gamma-D-O-P-Glu-L-Lys-D-Ala-D-Ala)-di-trans,octa-cis-undecaprenyl diphosphate + ADP</text>
        <dbReference type="Rhea" id="RHEA:59488"/>
        <dbReference type="ChEBI" id="CHEBI:30616"/>
        <dbReference type="ChEBI" id="CHEBI:60033"/>
        <dbReference type="ChEBI" id="CHEBI:143132"/>
        <dbReference type="ChEBI" id="CHEBI:456216"/>
    </reaction>
</comment>
<comment type="pathway">
    <text evidence="1 2">Cell wall biogenesis; peptidoglycan biosynthesis.</text>
</comment>
<dbReference type="Proteomes" id="UP000242754">
    <property type="component" value="Unassembled WGS sequence"/>
</dbReference>
<feature type="binding site" evidence="2">
    <location>
        <position position="230"/>
    </location>
    <ligand>
        <name>Zn(2+)</name>
        <dbReference type="ChEBI" id="CHEBI:29105"/>
    </ligand>
</feature>
<proteinExistence type="inferred from homology"/>
<dbReference type="InterPro" id="IPR036565">
    <property type="entry name" value="Mur-like_cat_sf"/>
</dbReference>